<dbReference type="Proteomes" id="UP001215598">
    <property type="component" value="Unassembled WGS sequence"/>
</dbReference>
<accession>A0AAD7I8A0</accession>
<gene>
    <name evidence="1" type="ORF">B0H16DRAFT_1730357</name>
</gene>
<organism evidence="1 2">
    <name type="scientific">Mycena metata</name>
    <dbReference type="NCBI Taxonomy" id="1033252"/>
    <lineage>
        <taxon>Eukaryota</taxon>
        <taxon>Fungi</taxon>
        <taxon>Dikarya</taxon>
        <taxon>Basidiomycota</taxon>
        <taxon>Agaricomycotina</taxon>
        <taxon>Agaricomycetes</taxon>
        <taxon>Agaricomycetidae</taxon>
        <taxon>Agaricales</taxon>
        <taxon>Marasmiineae</taxon>
        <taxon>Mycenaceae</taxon>
        <taxon>Mycena</taxon>
    </lineage>
</organism>
<protein>
    <submittedName>
        <fullName evidence="1">Uncharacterized protein</fullName>
    </submittedName>
</protein>
<evidence type="ECO:0000313" key="2">
    <source>
        <dbReference type="Proteomes" id="UP001215598"/>
    </source>
</evidence>
<evidence type="ECO:0000313" key="1">
    <source>
        <dbReference type="EMBL" id="KAJ7737289.1"/>
    </source>
</evidence>
<comment type="caution">
    <text evidence="1">The sequence shown here is derived from an EMBL/GenBank/DDBJ whole genome shotgun (WGS) entry which is preliminary data.</text>
</comment>
<reference evidence="1" key="1">
    <citation type="submission" date="2023-03" db="EMBL/GenBank/DDBJ databases">
        <title>Massive genome expansion in bonnet fungi (Mycena s.s.) driven by repeated elements and novel gene families across ecological guilds.</title>
        <authorList>
            <consortium name="Lawrence Berkeley National Laboratory"/>
            <person name="Harder C.B."/>
            <person name="Miyauchi S."/>
            <person name="Viragh M."/>
            <person name="Kuo A."/>
            <person name="Thoen E."/>
            <person name="Andreopoulos B."/>
            <person name="Lu D."/>
            <person name="Skrede I."/>
            <person name="Drula E."/>
            <person name="Henrissat B."/>
            <person name="Morin E."/>
            <person name="Kohler A."/>
            <person name="Barry K."/>
            <person name="LaButti K."/>
            <person name="Morin E."/>
            <person name="Salamov A."/>
            <person name="Lipzen A."/>
            <person name="Mereny Z."/>
            <person name="Hegedus B."/>
            <person name="Baldrian P."/>
            <person name="Stursova M."/>
            <person name="Weitz H."/>
            <person name="Taylor A."/>
            <person name="Grigoriev I.V."/>
            <person name="Nagy L.G."/>
            <person name="Martin F."/>
            <person name="Kauserud H."/>
        </authorList>
    </citation>
    <scope>NUCLEOTIDE SEQUENCE</scope>
    <source>
        <strain evidence="1">CBHHK182m</strain>
    </source>
</reference>
<proteinExistence type="predicted"/>
<dbReference type="AlphaFoldDB" id="A0AAD7I8A0"/>
<keyword evidence="2" id="KW-1185">Reference proteome</keyword>
<dbReference type="EMBL" id="JARKIB010000117">
    <property type="protein sequence ID" value="KAJ7737289.1"/>
    <property type="molecule type" value="Genomic_DNA"/>
</dbReference>
<sequence>MFDQHSFNPTSYSTSTSTHLHLKTQPILVWFDSRNPTWGISGMRSVPEFTWDFRESMLSLSLDNSRPSFLRLEFSTLTKSTFASPSSSCLRIEGLPFNDADSSCLCLCTFDPTTASSTHCIVFWVSAPRRAGTQH</sequence>
<name>A0AAD7I8A0_9AGAR</name>